<organism evidence="3 4">
    <name type="scientific">Dissulfurirhabdus thermomarina</name>
    <dbReference type="NCBI Taxonomy" id="1765737"/>
    <lineage>
        <taxon>Bacteria</taxon>
        <taxon>Deltaproteobacteria</taxon>
        <taxon>Dissulfurirhabdaceae</taxon>
        <taxon>Dissulfurirhabdus</taxon>
    </lineage>
</organism>
<dbReference type="InterPro" id="IPR013656">
    <property type="entry name" value="PAS_4"/>
</dbReference>
<dbReference type="Gene3D" id="1.10.287.130">
    <property type="match status" value="1"/>
</dbReference>
<dbReference type="InterPro" id="IPR036097">
    <property type="entry name" value="HisK_dim/P_sf"/>
</dbReference>
<dbReference type="SUPFAM" id="SSF47384">
    <property type="entry name" value="Homodimeric domain of signal transducing histidine kinase"/>
    <property type="match status" value="1"/>
</dbReference>
<proteinExistence type="predicted"/>
<dbReference type="CDD" id="cd00130">
    <property type="entry name" value="PAS"/>
    <property type="match status" value="1"/>
</dbReference>
<dbReference type="AlphaFoldDB" id="A0A6N9TR03"/>
<dbReference type="GO" id="GO:0000155">
    <property type="term" value="F:phosphorelay sensor kinase activity"/>
    <property type="evidence" value="ECO:0007669"/>
    <property type="project" value="InterPro"/>
</dbReference>
<dbReference type="RefSeq" id="WP_163298671.1">
    <property type="nucleotide sequence ID" value="NZ_JAAGRR010000063.1"/>
</dbReference>
<dbReference type="InterPro" id="IPR035965">
    <property type="entry name" value="PAS-like_dom_sf"/>
</dbReference>
<name>A0A6N9TR03_DISTH</name>
<evidence type="ECO:0000313" key="4">
    <source>
        <dbReference type="Proteomes" id="UP000469346"/>
    </source>
</evidence>
<keyword evidence="1" id="KW-1133">Transmembrane helix</keyword>
<keyword evidence="4" id="KW-1185">Reference proteome</keyword>
<feature type="domain" description="PAS" evidence="2">
    <location>
        <begin position="80"/>
        <end position="148"/>
    </location>
</feature>
<dbReference type="SUPFAM" id="SSF55785">
    <property type="entry name" value="PYP-like sensor domain (PAS domain)"/>
    <property type="match status" value="1"/>
</dbReference>
<gene>
    <name evidence="3" type="ORF">G3N55_06720</name>
</gene>
<evidence type="ECO:0000256" key="1">
    <source>
        <dbReference type="SAM" id="Phobius"/>
    </source>
</evidence>
<feature type="non-terminal residue" evidence="3">
    <location>
        <position position="1"/>
    </location>
</feature>
<dbReference type="CDD" id="cd00082">
    <property type="entry name" value="HisKA"/>
    <property type="match status" value="1"/>
</dbReference>
<sequence length="305" mass="32263">ERARVARSVAAGGEAVPAGPAAGAAVPVRVETLRRLSGLLAAAGAGTAVSTVLLLVLLFRLRRLLPFLTRAAALQREGYGRYRFLAEGPPGIGIARFSVEAGEWTDANRAALALVGRARAEFVGRSVETGVIEADLAALREEIDRLRLGAAGTHFVVRMADGLGRARDVAWHVSCPPGRDGGPRHAVAVLLDVTEQRRAEAERLERERLAGVLEMAGAAAHEMNQPIQVIVGLAWFLRRKVPPDHPAQALVDKLEAEVERMAEIGRRIAGISRYQVKPYVGRTRIVDIDGASGGPGGAPTGGAGD</sequence>
<dbReference type="Gene3D" id="3.30.450.20">
    <property type="entry name" value="PAS domain"/>
    <property type="match status" value="1"/>
</dbReference>
<dbReference type="Proteomes" id="UP000469346">
    <property type="component" value="Unassembled WGS sequence"/>
</dbReference>
<dbReference type="InterPro" id="IPR000014">
    <property type="entry name" value="PAS"/>
</dbReference>
<dbReference type="NCBIfam" id="TIGR00229">
    <property type="entry name" value="sensory_box"/>
    <property type="match status" value="1"/>
</dbReference>
<reference evidence="3 4" key="1">
    <citation type="submission" date="2020-02" db="EMBL/GenBank/DDBJ databases">
        <title>Comparative genomics of sulfur disproportionating microorganisms.</title>
        <authorList>
            <person name="Ward L.M."/>
            <person name="Bertran E."/>
            <person name="Johnston D.T."/>
        </authorList>
    </citation>
    <scope>NUCLEOTIDE SEQUENCE [LARGE SCALE GENOMIC DNA]</scope>
    <source>
        <strain evidence="3 4">DSM 100025</strain>
    </source>
</reference>
<dbReference type="Pfam" id="PF08448">
    <property type="entry name" value="PAS_4"/>
    <property type="match status" value="1"/>
</dbReference>
<keyword evidence="1" id="KW-0472">Membrane</keyword>
<keyword evidence="1" id="KW-0812">Transmembrane</keyword>
<evidence type="ECO:0000313" key="3">
    <source>
        <dbReference type="EMBL" id="NDY42533.1"/>
    </source>
</evidence>
<feature type="transmembrane region" description="Helical" evidence="1">
    <location>
        <begin position="39"/>
        <end position="61"/>
    </location>
</feature>
<dbReference type="SMART" id="SM00091">
    <property type="entry name" value="PAS"/>
    <property type="match status" value="1"/>
</dbReference>
<dbReference type="InterPro" id="IPR003661">
    <property type="entry name" value="HisK_dim/P_dom"/>
</dbReference>
<accession>A0A6N9TR03</accession>
<dbReference type="EMBL" id="JAAGRR010000063">
    <property type="protein sequence ID" value="NDY42533.1"/>
    <property type="molecule type" value="Genomic_DNA"/>
</dbReference>
<comment type="caution">
    <text evidence="3">The sequence shown here is derived from an EMBL/GenBank/DDBJ whole genome shotgun (WGS) entry which is preliminary data.</text>
</comment>
<protein>
    <submittedName>
        <fullName evidence="3">PAS domain S-box protein</fullName>
    </submittedName>
</protein>
<evidence type="ECO:0000259" key="2">
    <source>
        <dbReference type="SMART" id="SM00091"/>
    </source>
</evidence>